<organism evidence="1 2">
    <name type="scientific">Psilocybe cyanescens</name>
    <dbReference type="NCBI Taxonomy" id="93625"/>
    <lineage>
        <taxon>Eukaryota</taxon>
        <taxon>Fungi</taxon>
        <taxon>Dikarya</taxon>
        <taxon>Basidiomycota</taxon>
        <taxon>Agaricomycotina</taxon>
        <taxon>Agaricomycetes</taxon>
        <taxon>Agaricomycetidae</taxon>
        <taxon>Agaricales</taxon>
        <taxon>Agaricineae</taxon>
        <taxon>Strophariaceae</taxon>
        <taxon>Psilocybe</taxon>
    </lineage>
</organism>
<protein>
    <submittedName>
        <fullName evidence="1">Uncharacterized protein</fullName>
    </submittedName>
</protein>
<comment type="caution">
    <text evidence="1">The sequence shown here is derived from an EMBL/GenBank/DDBJ whole genome shotgun (WGS) entry which is preliminary data.</text>
</comment>
<proteinExistence type="predicted"/>
<keyword evidence="2" id="KW-1185">Reference proteome</keyword>
<dbReference type="Proteomes" id="UP000283269">
    <property type="component" value="Unassembled WGS sequence"/>
</dbReference>
<dbReference type="EMBL" id="NHYD01003935">
    <property type="protein sequence ID" value="PPQ69408.1"/>
    <property type="molecule type" value="Genomic_DNA"/>
</dbReference>
<accession>A0A409VT35</accession>
<dbReference type="AlphaFoldDB" id="A0A409VT35"/>
<dbReference type="InParanoid" id="A0A409VT35"/>
<reference evidence="1 2" key="1">
    <citation type="journal article" date="2018" name="Evol. Lett.">
        <title>Horizontal gene cluster transfer increased hallucinogenic mushroom diversity.</title>
        <authorList>
            <person name="Reynolds H.T."/>
            <person name="Vijayakumar V."/>
            <person name="Gluck-Thaler E."/>
            <person name="Korotkin H.B."/>
            <person name="Matheny P.B."/>
            <person name="Slot J.C."/>
        </authorList>
    </citation>
    <scope>NUCLEOTIDE SEQUENCE [LARGE SCALE GENOMIC DNA]</scope>
    <source>
        <strain evidence="1 2">2631</strain>
    </source>
</reference>
<gene>
    <name evidence="1" type="ORF">CVT25_004641</name>
</gene>
<evidence type="ECO:0000313" key="2">
    <source>
        <dbReference type="Proteomes" id="UP000283269"/>
    </source>
</evidence>
<name>A0A409VT35_PSICY</name>
<evidence type="ECO:0000313" key="1">
    <source>
        <dbReference type="EMBL" id="PPQ69408.1"/>
    </source>
</evidence>
<sequence>MSRFWTSSFQASHRILSSAKVLAAKSMGLRQALAAHIEVDPQYSILWTVWNLCVLVYSAKEVDVDPKMLRIDFFVQMKAR</sequence>